<sequence length="150" mass="15718">MATYELYSSRNAASLASACCSTKRLYSMALTTAKVASGKSSLAHAARGHGLLQGEARPVAYGSVLLHLDKLAEIGESHLHLGVQVPQRRSLDGPLEELARKGGVHSQARIAAKGRFLVGAVIVGVGRGGRDGDVRLWRVDELGGVCGCGR</sequence>
<keyword evidence="2" id="KW-1185">Reference proteome</keyword>
<gene>
    <name evidence="1" type="ORF">Trco_003397</name>
</gene>
<accession>A0A9P8TVY6</accession>
<protein>
    <submittedName>
        <fullName evidence="1">Uncharacterized protein</fullName>
    </submittedName>
</protein>
<name>A0A9P8TVY6_9HYPO</name>
<organism evidence="1 2">
    <name type="scientific">Trichoderma cornu-damae</name>
    <dbReference type="NCBI Taxonomy" id="654480"/>
    <lineage>
        <taxon>Eukaryota</taxon>
        <taxon>Fungi</taxon>
        <taxon>Dikarya</taxon>
        <taxon>Ascomycota</taxon>
        <taxon>Pezizomycotina</taxon>
        <taxon>Sordariomycetes</taxon>
        <taxon>Hypocreomycetidae</taxon>
        <taxon>Hypocreales</taxon>
        <taxon>Hypocreaceae</taxon>
        <taxon>Trichoderma</taxon>
    </lineage>
</organism>
<comment type="caution">
    <text evidence="1">The sequence shown here is derived from an EMBL/GenBank/DDBJ whole genome shotgun (WGS) entry which is preliminary data.</text>
</comment>
<reference evidence="1" key="1">
    <citation type="submission" date="2021-08" db="EMBL/GenBank/DDBJ databases">
        <title>Chromosome-Level Trichoderma cornu-damae using Hi-C Data.</title>
        <authorList>
            <person name="Kim C.S."/>
        </authorList>
    </citation>
    <scope>NUCLEOTIDE SEQUENCE</scope>
    <source>
        <strain evidence="1">KA19-0412C</strain>
    </source>
</reference>
<dbReference type="EMBL" id="JAIWOZ010000003">
    <property type="protein sequence ID" value="KAH6607084.1"/>
    <property type="molecule type" value="Genomic_DNA"/>
</dbReference>
<dbReference type="AlphaFoldDB" id="A0A9P8TVY6"/>
<proteinExistence type="predicted"/>
<evidence type="ECO:0000313" key="2">
    <source>
        <dbReference type="Proteomes" id="UP000827724"/>
    </source>
</evidence>
<evidence type="ECO:0000313" key="1">
    <source>
        <dbReference type="EMBL" id="KAH6607084.1"/>
    </source>
</evidence>
<dbReference type="Proteomes" id="UP000827724">
    <property type="component" value="Unassembled WGS sequence"/>
</dbReference>